<sequence>MGFGRDRVTGSYKVVKVFVESMFGDCDVLDVESAEWKKLRRPHYVTRLGRQSVCVNGSIYWLFSVRAVTHWVGLPYLDF</sequence>
<feature type="domain" description="F-box associated beta-propeller type 3" evidence="1">
    <location>
        <begin position="3"/>
        <end position="69"/>
    </location>
</feature>
<comment type="caution">
    <text evidence="2">The sequence shown here is derived from an EMBL/GenBank/DDBJ whole genome shotgun (WGS) entry which is preliminary data.</text>
</comment>
<evidence type="ECO:0000313" key="3">
    <source>
        <dbReference type="Proteomes" id="UP000886595"/>
    </source>
</evidence>
<evidence type="ECO:0000313" key="2">
    <source>
        <dbReference type="EMBL" id="KAG2290269.1"/>
    </source>
</evidence>
<evidence type="ECO:0000259" key="1">
    <source>
        <dbReference type="Pfam" id="PF08268"/>
    </source>
</evidence>
<name>A0A8X7RJM3_BRACI</name>
<protein>
    <recommendedName>
        <fullName evidence="1">F-box associated beta-propeller type 3 domain-containing protein</fullName>
    </recommendedName>
</protein>
<keyword evidence="3" id="KW-1185">Reference proteome</keyword>
<dbReference type="OrthoDB" id="5319261at2759"/>
<organism evidence="2 3">
    <name type="scientific">Brassica carinata</name>
    <name type="common">Ethiopian mustard</name>
    <name type="synonym">Abyssinian cabbage</name>
    <dbReference type="NCBI Taxonomy" id="52824"/>
    <lineage>
        <taxon>Eukaryota</taxon>
        <taxon>Viridiplantae</taxon>
        <taxon>Streptophyta</taxon>
        <taxon>Embryophyta</taxon>
        <taxon>Tracheophyta</taxon>
        <taxon>Spermatophyta</taxon>
        <taxon>Magnoliopsida</taxon>
        <taxon>eudicotyledons</taxon>
        <taxon>Gunneridae</taxon>
        <taxon>Pentapetalae</taxon>
        <taxon>rosids</taxon>
        <taxon>malvids</taxon>
        <taxon>Brassicales</taxon>
        <taxon>Brassicaceae</taxon>
        <taxon>Brassiceae</taxon>
        <taxon>Brassica</taxon>
    </lineage>
</organism>
<dbReference type="AlphaFoldDB" id="A0A8X7RJM3"/>
<dbReference type="Proteomes" id="UP000886595">
    <property type="component" value="Unassembled WGS sequence"/>
</dbReference>
<proteinExistence type="predicted"/>
<dbReference type="InterPro" id="IPR013187">
    <property type="entry name" value="F-box-assoc_dom_typ3"/>
</dbReference>
<dbReference type="EMBL" id="JAAMPC010000010">
    <property type="protein sequence ID" value="KAG2290269.1"/>
    <property type="molecule type" value="Genomic_DNA"/>
</dbReference>
<dbReference type="Pfam" id="PF08268">
    <property type="entry name" value="FBA_3"/>
    <property type="match status" value="1"/>
</dbReference>
<accession>A0A8X7RJM3</accession>
<reference evidence="2 3" key="1">
    <citation type="submission" date="2020-02" db="EMBL/GenBank/DDBJ databases">
        <authorList>
            <person name="Ma Q."/>
            <person name="Huang Y."/>
            <person name="Song X."/>
            <person name="Pei D."/>
        </authorList>
    </citation>
    <scope>NUCLEOTIDE SEQUENCE [LARGE SCALE GENOMIC DNA]</scope>
    <source>
        <strain evidence="2">Sxm20200214</strain>
        <tissue evidence="2">Leaf</tissue>
    </source>
</reference>
<gene>
    <name evidence="2" type="ORF">Bca52824_049873</name>
</gene>